<organism evidence="10 11">
    <name type="scientific">Natronorubrum tibetense GA33</name>
    <dbReference type="NCBI Taxonomy" id="1114856"/>
    <lineage>
        <taxon>Archaea</taxon>
        <taxon>Methanobacteriati</taxon>
        <taxon>Methanobacteriota</taxon>
        <taxon>Stenosarchaea group</taxon>
        <taxon>Halobacteria</taxon>
        <taxon>Halobacteriales</taxon>
        <taxon>Natrialbaceae</taxon>
        <taxon>Natronorubrum</taxon>
    </lineage>
</organism>
<reference evidence="10 11" key="1">
    <citation type="journal article" date="2014" name="PLoS Genet.">
        <title>Phylogenetically driven sequencing of extremely halophilic archaea reveals strategies for static and dynamic osmo-response.</title>
        <authorList>
            <person name="Becker E.A."/>
            <person name="Seitzer P.M."/>
            <person name="Tritt A."/>
            <person name="Larsen D."/>
            <person name="Krusor M."/>
            <person name="Yao A.I."/>
            <person name="Wu D."/>
            <person name="Madern D."/>
            <person name="Eisen J.A."/>
            <person name="Darling A.E."/>
            <person name="Facciotti M.T."/>
        </authorList>
    </citation>
    <scope>NUCLEOTIDE SEQUENCE [LARGE SCALE GENOMIC DNA]</scope>
    <source>
        <strain evidence="10 11">GA33</strain>
    </source>
</reference>
<dbReference type="EC" id="3.1.-.-" evidence="8"/>
<evidence type="ECO:0000256" key="5">
    <source>
        <dbReference type="ARBA" id="ARBA00022801"/>
    </source>
</evidence>
<sequence length="136" mass="15512">MARKLLDTTFLIHYWAGTPAVEDYLDEHEQTTEFVTTPINLKEIVVGRTFQGKFDQTEIRSTFEWVEIIPFEAEHAFHAGALEADLRNNDEHNQDKLNSLTADLLIAAVAKALDIPVVTRNTDDFELFDGLNVETY</sequence>
<keyword evidence="6 8" id="KW-0460">Magnesium</keyword>
<dbReference type="AlphaFoldDB" id="L9W086"/>
<evidence type="ECO:0000313" key="11">
    <source>
        <dbReference type="Proteomes" id="UP000011599"/>
    </source>
</evidence>
<dbReference type="Pfam" id="PF01850">
    <property type="entry name" value="PIN"/>
    <property type="match status" value="1"/>
</dbReference>
<keyword evidence="8" id="KW-0800">Toxin</keyword>
<evidence type="ECO:0000256" key="6">
    <source>
        <dbReference type="ARBA" id="ARBA00022842"/>
    </source>
</evidence>
<dbReference type="GO" id="GO:0004540">
    <property type="term" value="F:RNA nuclease activity"/>
    <property type="evidence" value="ECO:0007669"/>
    <property type="project" value="InterPro"/>
</dbReference>
<dbReference type="GO" id="GO:0090729">
    <property type="term" value="F:toxin activity"/>
    <property type="evidence" value="ECO:0007669"/>
    <property type="project" value="UniProtKB-KW"/>
</dbReference>
<comment type="function">
    <text evidence="8">Toxic component of a toxin-antitoxin (TA) system. An RNase.</text>
</comment>
<accession>L9W086</accession>
<evidence type="ECO:0000256" key="7">
    <source>
        <dbReference type="ARBA" id="ARBA00038093"/>
    </source>
</evidence>
<dbReference type="Gene3D" id="3.40.50.1010">
    <property type="entry name" value="5'-nuclease"/>
    <property type="match status" value="1"/>
</dbReference>
<dbReference type="SUPFAM" id="SSF88723">
    <property type="entry name" value="PIN domain-like"/>
    <property type="match status" value="1"/>
</dbReference>
<dbReference type="OrthoDB" id="147588at2157"/>
<dbReference type="PANTHER" id="PTHR33653:SF1">
    <property type="entry name" value="RIBONUCLEASE VAPC2"/>
    <property type="match status" value="1"/>
</dbReference>
<dbReference type="Proteomes" id="UP000011599">
    <property type="component" value="Unassembled WGS sequence"/>
</dbReference>
<feature type="binding site" evidence="8">
    <location>
        <position position="7"/>
    </location>
    <ligand>
        <name>Mg(2+)</name>
        <dbReference type="ChEBI" id="CHEBI:18420"/>
    </ligand>
</feature>
<proteinExistence type="inferred from homology"/>
<dbReference type="STRING" id="1114856.GCA_000383975_01039"/>
<keyword evidence="3 8" id="KW-0540">Nuclease</keyword>
<keyword evidence="2 8" id="KW-1277">Toxin-antitoxin system</keyword>
<dbReference type="EMBL" id="AOHW01000022">
    <property type="protein sequence ID" value="ELY42909.1"/>
    <property type="molecule type" value="Genomic_DNA"/>
</dbReference>
<evidence type="ECO:0000256" key="4">
    <source>
        <dbReference type="ARBA" id="ARBA00022723"/>
    </source>
</evidence>
<keyword evidence="11" id="KW-1185">Reference proteome</keyword>
<evidence type="ECO:0000256" key="3">
    <source>
        <dbReference type="ARBA" id="ARBA00022722"/>
    </source>
</evidence>
<name>L9W086_9EURY</name>
<feature type="binding site" evidence="8">
    <location>
        <position position="103"/>
    </location>
    <ligand>
        <name>Mg(2+)</name>
        <dbReference type="ChEBI" id="CHEBI:18420"/>
    </ligand>
</feature>
<dbReference type="HAMAP" id="MF_00265">
    <property type="entry name" value="VapC_Nob1"/>
    <property type="match status" value="1"/>
</dbReference>
<comment type="similarity">
    <text evidence="7 8">Belongs to the PINc/VapC protein family.</text>
</comment>
<dbReference type="InterPro" id="IPR050556">
    <property type="entry name" value="Type_II_TA_system_RNase"/>
</dbReference>
<evidence type="ECO:0000256" key="2">
    <source>
        <dbReference type="ARBA" id="ARBA00022649"/>
    </source>
</evidence>
<evidence type="ECO:0000259" key="9">
    <source>
        <dbReference type="Pfam" id="PF01850"/>
    </source>
</evidence>
<gene>
    <name evidence="8" type="primary">vapC</name>
    <name evidence="10" type="ORF">C496_06232</name>
</gene>
<evidence type="ECO:0000256" key="1">
    <source>
        <dbReference type="ARBA" id="ARBA00001946"/>
    </source>
</evidence>
<dbReference type="InterPro" id="IPR002716">
    <property type="entry name" value="PIN_dom"/>
</dbReference>
<protein>
    <recommendedName>
        <fullName evidence="8">Ribonuclease VapC</fullName>
        <shortName evidence="8">RNase VapC</shortName>
        <ecNumber evidence="8">3.1.-.-</ecNumber>
    </recommendedName>
    <alternativeName>
        <fullName evidence="8">Putative toxin VapC</fullName>
    </alternativeName>
</protein>
<feature type="domain" description="PIN" evidence="9">
    <location>
        <begin position="5"/>
        <end position="126"/>
    </location>
</feature>
<evidence type="ECO:0000256" key="8">
    <source>
        <dbReference type="HAMAP-Rule" id="MF_00265"/>
    </source>
</evidence>
<dbReference type="InterPro" id="IPR029060">
    <property type="entry name" value="PIN-like_dom_sf"/>
</dbReference>
<keyword evidence="4 8" id="KW-0479">Metal-binding</keyword>
<dbReference type="PANTHER" id="PTHR33653">
    <property type="entry name" value="RIBONUCLEASE VAPC2"/>
    <property type="match status" value="1"/>
</dbReference>
<keyword evidence="5 8" id="KW-0378">Hydrolase</keyword>
<dbReference type="InterPro" id="IPR022907">
    <property type="entry name" value="VapC_family"/>
</dbReference>
<comment type="cofactor">
    <cofactor evidence="1 8">
        <name>Mg(2+)</name>
        <dbReference type="ChEBI" id="CHEBI:18420"/>
    </cofactor>
</comment>
<dbReference type="GO" id="GO:0000287">
    <property type="term" value="F:magnesium ion binding"/>
    <property type="evidence" value="ECO:0007669"/>
    <property type="project" value="UniProtKB-UniRule"/>
</dbReference>
<evidence type="ECO:0000313" key="10">
    <source>
        <dbReference type="EMBL" id="ELY42909.1"/>
    </source>
</evidence>
<dbReference type="GO" id="GO:0016787">
    <property type="term" value="F:hydrolase activity"/>
    <property type="evidence" value="ECO:0007669"/>
    <property type="project" value="UniProtKB-KW"/>
</dbReference>
<dbReference type="PATRIC" id="fig|1114856.3.peg.1299"/>
<dbReference type="RefSeq" id="WP_006089066.1">
    <property type="nucleotide sequence ID" value="NZ_AOHW01000022.1"/>
</dbReference>
<dbReference type="eggNOG" id="arCOG02219">
    <property type="taxonomic scope" value="Archaea"/>
</dbReference>
<comment type="caution">
    <text evidence="10">The sequence shown here is derived from an EMBL/GenBank/DDBJ whole genome shotgun (WGS) entry which is preliminary data.</text>
</comment>